<proteinExistence type="predicted"/>
<dbReference type="Gene3D" id="3.40.50.300">
    <property type="entry name" value="P-loop containing nucleotide triphosphate hydrolases"/>
    <property type="match status" value="1"/>
</dbReference>
<feature type="compositionally biased region" description="Polar residues" evidence="2">
    <location>
        <begin position="1614"/>
        <end position="1633"/>
    </location>
</feature>
<feature type="domain" description="Nephrocystin 3-like N-terminal" evidence="4">
    <location>
        <begin position="362"/>
        <end position="526"/>
    </location>
</feature>
<accession>W7HY55</accession>
<dbReference type="Pfam" id="PF24883">
    <property type="entry name" value="NPHP3_N"/>
    <property type="match status" value="1"/>
</dbReference>
<evidence type="ECO:0000313" key="5">
    <source>
        <dbReference type="EMBL" id="EWC48439.1"/>
    </source>
</evidence>
<evidence type="ECO:0000259" key="4">
    <source>
        <dbReference type="Pfam" id="PF24883"/>
    </source>
</evidence>
<sequence length="1633" mass="182204">MAQAKSDLKLLWIQALETHRIETKVNLEDRDNKALCEKIRAIWDKLKKEESPETTQEGQSQDEKSSNKVPDAYAEYSSLKNMLAAEVGFHKKKRNDGSNWDNCVHALGKLADGMMGVVSLVGESASAAFPPAVIIVAAATHIVKACNVVSGDLNAVEHLFGIMSLFAARMNLLEGRIPKEPLYQGIVMRTFVSMLKFCSYSHKRLGSKGFRVKEWAKALYRGEDPDLKDAYDKVVQSIDYLDSATGMATLGTVVDIQGEARDHHKAVMSEFTKLTTLFVTLTTSTQLMVDATQRQDRINSQQDSRILQNTNPTASSHLRDASIGPGAHRAQALVSLTGSLSSGAEKHMVQRWSRIGRAHIPGTLEWPFKQPSFTTWKENGGFLFVDGAAGTGKSTFSYKLLSILASEINPKSRESVACFSFDRDVQELQSIKNMLTCCSLQIACMDQSYLDRIKSLVQNKSISRNEGCSENKLWEQLFISMFKDPDPDPHPQTLQKRKATIILDGIDQLGDNDLKWLVSALRGVADDGTRLSFALTVTKANVAKANNDDDDDDITKLRSGLSTIQTIRLWENNVEDHVRDIERITKARLEEFQNLRRLQHNHKQLITSYMKNKADSFIYIEHSLRHYEHLRNTALISAALGSKLQSSTDEIYNDILKGCERQFTDVDQEILGYLLVWLAHTKQRLSLTAAQMLLHITTESAYIKFNKSVEPKPVSKIDIGLEIPGRLARQDLHFSASFSFSLFFSPPQGAAPDLGHGPERTFETASPTPMPKEHASIGFQEPNLRDFFGTCRASLVASSLCPSTSDASIMMLEMATAVLLRIPDPPNSLNDVASKELVSLIAPCWAEYLVKASGSLRLKNQRLDGTDLEPQATEHTDDERRTKLKGLYKGLYDLLGGDTNMGGFKKLESTLNAYSPITCFSILGQDGSHGDMARLALDSLAGIPGLQLQGSAKLTELIARKHIRSWFGATHPSSAYVSFRCAFKILDKSSAENSSERFTDDAFEAVAKHSYQQLGERFNWDNQKFGDMMGARQFSRISMALFFDCRFNAALGQAQATKSFDRFKNDKGAQGEDAGLNSVDIFDLSFRAARAKFEIWTEDNQELHKKFRVLEPGRDDAVIRGLGDVLELLNEAISKIPDNATDKRNLGEIICMTFQMKARIEILTPGGHNKVVDSMKKARTPYNGTSHGATRFLNALIEGLIAFEGGEQIPSLLEVLGNPLSSLCSEQTHRAIQRAAANSGKGGGVKRIYEMAIENPDPDGAKKTEIYCWLAEFNMFVLKDFKAAKSCLSSVLCGDEHDPSWCLTAGSKMIDILTNEFRAPGTPDDKKAVFMELEEVLLIIETKLGLDFNATQTGMNIPRCIMLQKLGPADLYFSNLKATLSSCLDALEDDNPGNDSKNLRVLAKLLSFIPGRSRDAKIALSCQFDRVTCLDNENKTEKFTLTCKHCLRKFSRFDMGSKFYLCRHCIETDLCKGCFLKRSKYYGPDSQDQGKGIKDYVEVCPSDHRHIRAPVEGWKGVEGGLLLIGDDRKPFKEWCKSLRVVCEGLLQNYWSQDTGERQELKNEAIEGGDSEGGDSEDEDTEDEDTEDEISTWDFEYDEHEPPQSRQRPRKKVSLSRSSDSGTTETTTWYLKLR</sequence>
<evidence type="ECO:0000313" key="6">
    <source>
        <dbReference type="Proteomes" id="UP000024837"/>
    </source>
</evidence>
<feature type="region of interest" description="Disordered" evidence="2">
    <location>
        <begin position="1564"/>
        <end position="1633"/>
    </location>
</feature>
<dbReference type="EMBL" id="KI966390">
    <property type="protein sequence ID" value="EWC48439.1"/>
    <property type="molecule type" value="Genomic_DNA"/>
</dbReference>
<name>W7HY55_9PEZI</name>
<feature type="domain" description="Fungal STAND N-terminal Goodbye" evidence="3">
    <location>
        <begin position="90"/>
        <end position="171"/>
    </location>
</feature>
<keyword evidence="1" id="KW-0677">Repeat</keyword>
<gene>
    <name evidence="5" type="ORF">DRE_02208</name>
</gene>
<dbReference type="InterPro" id="IPR056884">
    <property type="entry name" value="NPHP3-like_N"/>
</dbReference>
<protein>
    <submittedName>
        <fullName evidence="5">Uncharacterized protein</fullName>
    </submittedName>
</protein>
<reference evidence="5 6" key="1">
    <citation type="submission" date="2013-05" db="EMBL/GenBank/DDBJ databases">
        <title>Drechslerella stenobrocha genome reveals carnivorous origination and mechanical trapping mechanism of predatory fungi.</title>
        <authorList>
            <person name="Liu X."/>
            <person name="Zhang W."/>
            <person name="Liu K."/>
        </authorList>
    </citation>
    <scope>NUCLEOTIDE SEQUENCE [LARGE SCALE GENOMIC DNA]</scope>
    <source>
        <strain evidence="5 6">248</strain>
    </source>
</reference>
<dbReference type="PANTHER" id="PTHR10039">
    <property type="entry name" value="AMELOGENIN"/>
    <property type="match status" value="1"/>
</dbReference>
<dbReference type="HOGENOM" id="CLU_002382_0_0_1"/>
<dbReference type="PANTHER" id="PTHR10039:SF17">
    <property type="entry name" value="FUNGAL STAND N-TERMINAL GOODBYE DOMAIN-CONTAINING PROTEIN-RELATED"/>
    <property type="match status" value="1"/>
</dbReference>
<feature type="region of interest" description="Disordered" evidence="2">
    <location>
        <begin position="48"/>
        <end position="68"/>
    </location>
</feature>
<dbReference type="InterPro" id="IPR031350">
    <property type="entry name" value="Goodbye_dom"/>
</dbReference>
<feature type="region of interest" description="Disordered" evidence="2">
    <location>
        <begin position="754"/>
        <end position="774"/>
    </location>
</feature>
<dbReference type="Proteomes" id="UP000024837">
    <property type="component" value="Unassembled WGS sequence"/>
</dbReference>
<keyword evidence="6" id="KW-1185">Reference proteome</keyword>
<feature type="compositionally biased region" description="Acidic residues" evidence="2">
    <location>
        <begin position="1566"/>
        <end position="1598"/>
    </location>
</feature>
<organism evidence="5 6">
    <name type="scientific">Drechslerella stenobrocha 248</name>
    <dbReference type="NCBI Taxonomy" id="1043628"/>
    <lineage>
        <taxon>Eukaryota</taxon>
        <taxon>Fungi</taxon>
        <taxon>Dikarya</taxon>
        <taxon>Ascomycota</taxon>
        <taxon>Pezizomycotina</taxon>
        <taxon>Orbiliomycetes</taxon>
        <taxon>Orbiliales</taxon>
        <taxon>Orbiliaceae</taxon>
        <taxon>Drechslerella</taxon>
    </lineage>
</organism>
<dbReference type="InterPro" id="IPR027417">
    <property type="entry name" value="P-loop_NTPase"/>
</dbReference>
<evidence type="ECO:0000256" key="2">
    <source>
        <dbReference type="SAM" id="MobiDB-lite"/>
    </source>
</evidence>
<evidence type="ECO:0000256" key="1">
    <source>
        <dbReference type="ARBA" id="ARBA00022737"/>
    </source>
</evidence>
<dbReference type="Pfam" id="PF17109">
    <property type="entry name" value="Goodbye"/>
    <property type="match status" value="1"/>
</dbReference>
<evidence type="ECO:0000259" key="3">
    <source>
        <dbReference type="Pfam" id="PF17109"/>
    </source>
</evidence>
<dbReference type="OrthoDB" id="448455at2759"/>